<dbReference type="OrthoDB" id="8123139at2759"/>
<feature type="non-terminal residue" evidence="3">
    <location>
        <position position="193"/>
    </location>
</feature>
<dbReference type="PANTHER" id="PTHR46599:SF3">
    <property type="entry name" value="PIGGYBAC TRANSPOSABLE ELEMENT-DERIVED PROTEIN 4"/>
    <property type="match status" value="1"/>
</dbReference>
<comment type="caution">
    <text evidence="3">The sequence shown here is derived from an EMBL/GenBank/DDBJ whole genome shotgun (WGS) entry which is preliminary data.</text>
</comment>
<reference evidence="3" key="1">
    <citation type="submission" date="2021-04" db="EMBL/GenBank/DDBJ databases">
        <authorList>
            <person name="Chebbi M.A.C M."/>
        </authorList>
    </citation>
    <scope>NUCLEOTIDE SEQUENCE</scope>
</reference>
<dbReference type="InterPro" id="IPR029526">
    <property type="entry name" value="PGBD"/>
</dbReference>
<protein>
    <recommendedName>
        <fullName evidence="2">PiggyBac transposable element-derived protein domain-containing protein</fullName>
    </recommendedName>
</protein>
<dbReference type="Pfam" id="PF13843">
    <property type="entry name" value="DDE_Tnp_1_7"/>
    <property type="match status" value="1"/>
</dbReference>
<feature type="compositionally biased region" description="Acidic residues" evidence="1">
    <location>
        <begin position="20"/>
        <end position="35"/>
    </location>
</feature>
<evidence type="ECO:0000259" key="2">
    <source>
        <dbReference type="Pfam" id="PF13843"/>
    </source>
</evidence>
<proteinExistence type="predicted"/>
<gene>
    <name evidence="3" type="ORF">HICCMSTLAB_LOCUS26</name>
</gene>
<evidence type="ECO:0000256" key="1">
    <source>
        <dbReference type="SAM" id="MobiDB-lite"/>
    </source>
</evidence>
<dbReference type="AlphaFoldDB" id="A0A8J2GZ51"/>
<dbReference type="EMBL" id="CAJNRD030000183">
    <property type="protein sequence ID" value="CAG5070698.1"/>
    <property type="molecule type" value="Genomic_DNA"/>
</dbReference>
<sequence length="193" mass="21945">MLTRSRARWSTTNERAIAEDPGDSDDSVYSDEEPEIGSSQLNNSSDDDRSDEDDDDHEYVQDANKNITSSTKIQSKQNFFSAKDKETKWFIEPLVGGKSKKKNVLTQAPGVKRLGRAAKTPLDAWKLFFTDEILESIVINTNQKLKKRQVKYKRRNECPLTNMEEIQALLGLLYLAGSLKLSHTQANDLWSMD</sequence>
<name>A0A8J2GZ51_COTCN</name>
<feature type="compositionally biased region" description="Acidic residues" evidence="1">
    <location>
        <begin position="48"/>
        <end position="57"/>
    </location>
</feature>
<evidence type="ECO:0000313" key="4">
    <source>
        <dbReference type="Proteomes" id="UP000786811"/>
    </source>
</evidence>
<evidence type="ECO:0000313" key="3">
    <source>
        <dbReference type="EMBL" id="CAG5070698.1"/>
    </source>
</evidence>
<organism evidence="3 4">
    <name type="scientific">Cotesia congregata</name>
    <name type="common">Parasitoid wasp</name>
    <name type="synonym">Apanteles congregatus</name>
    <dbReference type="NCBI Taxonomy" id="51543"/>
    <lineage>
        <taxon>Eukaryota</taxon>
        <taxon>Metazoa</taxon>
        <taxon>Ecdysozoa</taxon>
        <taxon>Arthropoda</taxon>
        <taxon>Hexapoda</taxon>
        <taxon>Insecta</taxon>
        <taxon>Pterygota</taxon>
        <taxon>Neoptera</taxon>
        <taxon>Endopterygota</taxon>
        <taxon>Hymenoptera</taxon>
        <taxon>Apocrita</taxon>
        <taxon>Ichneumonoidea</taxon>
        <taxon>Braconidae</taxon>
        <taxon>Microgastrinae</taxon>
        <taxon>Cotesia</taxon>
    </lineage>
</organism>
<feature type="domain" description="PiggyBac transposable element-derived protein" evidence="2">
    <location>
        <begin position="120"/>
        <end position="191"/>
    </location>
</feature>
<feature type="region of interest" description="Disordered" evidence="1">
    <location>
        <begin position="1"/>
        <end position="68"/>
    </location>
</feature>
<keyword evidence="4" id="KW-1185">Reference proteome</keyword>
<dbReference type="Proteomes" id="UP000786811">
    <property type="component" value="Unassembled WGS sequence"/>
</dbReference>
<accession>A0A8J2GZ51</accession>
<dbReference type="PANTHER" id="PTHR46599">
    <property type="entry name" value="PIGGYBAC TRANSPOSABLE ELEMENT-DERIVED PROTEIN 4"/>
    <property type="match status" value="1"/>
</dbReference>